<evidence type="ECO:0000313" key="3">
    <source>
        <dbReference type="Proteomes" id="UP000238308"/>
    </source>
</evidence>
<dbReference type="GO" id="GO:0016757">
    <property type="term" value="F:glycosyltransferase activity"/>
    <property type="evidence" value="ECO:0007669"/>
    <property type="project" value="TreeGrafter"/>
</dbReference>
<proteinExistence type="predicted"/>
<gene>
    <name evidence="2" type="ORF">BCM14_1919</name>
</gene>
<dbReference type="Proteomes" id="UP000238308">
    <property type="component" value="Unassembled WGS sequence"/>
</dbReference>
<dbReference type="Gene3D" id="3.40.50.2000">
    <property type="entry name" value="Glycogen Phosphorylase B"/>
    <property type="match status" value="2"/>
</dbReference>
<keyword evidence="1 2" id="KW-0808">Transferase</keyword>
<organism evidence="2 3">
    <name type="scientific">Jezberella montanilacus</name>
    <dbReference type="NCBI Taxonomy" id="323426"/>
    <lineage>
        <taxon>Bacteria</taxon>
        <taxon>Pseudomonadati</taxon>
        <taxon>Pseudomonadota</taxon>
        <taxon>Betaproteobacteria</taxon>
        <taxon>Burkholderiales</taxon>
        <taxon>Alcaligenaceae</taxon>
        <taxon>Jezberella</taxon>
    </lineage>
</organism>
<evidence type="ECO:0000256" key="1">
    <source>
        <dbReference type="ARBA" id="ARBA00022679"/>
    </source>
</evidence>
<dbReference type="SUPFAM" id="SSF53756">
    <property type="entry name" value="UDP-Glycosyltransferase/glycogen phosphorylase"/>
    <property type="match status" value="1"/>
</dbReference>
<dbReference type="CDD" id="cd03801">
    <property type="entry name" value="GT4_PimA-like"/>
    <property type="match status" value="1"/>
</dbReference>
<dbReference type="PANTHER" id="PTHR46401:SF2">
    <property type="entry name" value="GLYCOSYLTRANSFERASE WBBK-RELATED"/>
    <property type="match status" value="1"/>
</dbReference>
<name>A0A2T0XET6_9BURK</name>
<dbReference type="EMBL" id="PVTV01000014">
    <property type="protein sequence ID" value="PRY97459.1"/>
    <property type="molecule type" value="Genomic_DNA"/>
</dbReference>
<sequence length="351" mass="37327">MSEPRVAFAVPGDLQTASGGYGYDRRIIAELRALGWVVDIILLGDAFPWPDKATLAEAELRLEAIDASTLIVIDGLAFGVMPEIVSGLSRTRQLIALVHHPLALENGLSDSAQFTLRASETQALVSAKHVIVTSQATASLMPEFGVQPDRVSVVYPGTQTASRARGGGTQRVELLSVGSLIPRKGFDVLVSALAKLTDLDWHLTIIGDNQRDAVCAAALTQQISACQLGDRITQTGTLTADELASYYDRSDVFVLASRFEGYGMAYAEAMARGLPVIGTTGGAISDTVPEQAGVLVPPGDVNALAQAIALMVREPLAREKFAQGAWQSAQLLPTWKTSGIQFADILANIDR</sequence>
<reference evidence="2 3" key="1">
    <citation type="submission" date="2018-03" db="EMBL/GenBank/DDBJ databases">
        <title>Genomic Encyclopedia of Type Strains, Phase III (KMG-III): the genomes of soil and plant-associated and newly described type strains.</title>
        <authorList>
            <person name="Whitman W."/>
        </authorList>
    </citation>
    <scope>NUCLEOTIDE SEQUENCE [LARGE SCALE GENOMIC DNA]</scope>
    <source>
        <strain evidence="2 3">MWH-P2sevCIIIb</strain>
    </source>
</reference>
<dbReference type="GO" id="GO:0009103">
    <property type="term" value="P:lipopolysaccharide biosynthetic process"/>
    <property type="evidence" value="ECO:0007669"/>
    <property type="project" value="TreeGrafter"/>
</dbReference>
<dbReference type="PANTHER" id="PTHR46401">
    <property type="entry name" value="GLYCOSYLTRANSFERASE WBBK-RELATED"/>
    <property type="match status" value="1"/>
</dbReference>
<keyword evidence="3" id="KW-1185">Reference proteome</keyword>
<dbReference type="Pfam" id="PF13692">
    <property type="entry name" value="Glyco_trans_1_4"/>
    <property type="match status" value="1"/>
</dbReference>
<dbReference type="RefSeq" id="WP_259673530.1">
    <property type="nucleotide sequence ID" value="NZ_PVTV01000014.1"/>
</dbReference>
<accession>A0A2T0XET6</accession>
<evidence type="ECO:0000313" key="2">
    <source>
        <dbReference type="EMBL" id="PRY97459.1"/>
    </source>
</evidence>
<dbReference type="AlphaFoldDB" id="A0A2T0XET6"/>
<protein>
    <submittedName>
        <fullName evidence="2">Glycosyl transferase family 4</fullName>
    </submittedName>
</protein>
<comment type="caution">
    <text evidence="2">The sequence shown here is derived from an EMBL/GenBank/DDBJ whole genome shotgun (WGS) entry which is preliminary data.</text>
</comment>